<dbReference type="STRING" id="228958.SAMN04488007_1191"/>
<evidence type="ECO:0000313" key="3">
    <source>
        <dbReference type="EMBL" id="SHJ71530.1"/>
    </source>
</evidence>
<evidence type="ECO:0000313" key="4">
    <source>
        <dbReference type="Proteomes" id="UP000184314"/>
    </source>
</evidence>
<keyword evidence="1" id="KW-0328">Glycosyltransferase</keyword>
<dbReference type="Proteomes" id="UP000184314">
    <property type="component" value="Unassembled WGS sequence"/>
</dbReference>
<dbReference type="InterPro" id="IPR004629">
    <property type="entry name" value="WecG_TagA_CpsF"/>
</dbReference>
<dbReference type="EMBL" id="FQZX01000001">
    <property type="protein sequence ID" value="SHJ71530.1"/>
    <property type="molecule type" value="Genomic_DNA"/>
</dbReference>
<dbReference type="NCBIfam" id="TIGR00696">
    <property type="entry name" value="wecG_tagA_cpsF"/>
    <property type="match status" value="1"/>
</dbReference>
<dbReference type="GO" id="GO:0016758">
    <property type="term" value="F:hexosyltransferase activity"/>
    <property type="evidence" value="ECO:0007669"/>
    <property type="project" value="TreeGrafter"/>
</dbReference>
<evidence type="ECO:0000256" key="1">
    <source>
        <dbReference type="ARBA" id="ARBA00022676"/>
    </source>
</evidence>
<evidence type="ECO:0000256" key="2">
    <source>
        <dbReference type="ARBA" id="ARBA00022679"/>
    </source>
</evidence>
<keyword evidence="2 3" id="KW-0808">Transferase</keyword>
<keyword evidence="4" id="KW-1185">Reference proteome</keyword>
<dbReference type="AlphaFoldDB" id="A0A1M6LK17"/>
<organism evidence="3 4">
    <name type="scientific">Maribacter aquivivus</name>
    <dbReference type="NCBI Taxonomy" id="228958"/>
    <lineage>
        <taxon>Bacteria</taxon>
        <taxon>Pseudomonadati</taxon>
        <taxon>Bacteroidota</taxon>
        <taxon>Flavobacteriia</taxon>
        <taxon>Flavobacteriales</taxon>
        <taxon>Flavobacteriaceae</taxon>
        <taxon>Maribacter</taxon>
    </lineage>
</organism>
<dbReference type="RefSeq" id="WP_211573848.1">
    <property type="nucleotide sequence ID" value="NZ_FQZX01000001.1"/>
</dbReference>
<protein>
    <submittedName>
        <fullName evidence="3">N-acetylglucosaminyldiphosphoundecaprenol N-acetyl-beta-D-mannosaminyltransferase</fullName>
    </submittedName>
</protein>
<dbReference type="Pfam" id="PF03808">
    <property type="entry name" value="Glyco_tran_WecG"/>
    <property type="match status" value="1"/>
</dbReference>
<gene>
    <name evidence="3" type="ORF">SAMN04488007_1191</name>
</gene>
<proteinExistence type="predicted"/>
<sequence length="252" mass="28880">MILDDYMIATDVNSEVLCLGYPIYNSSLNDLPNKSKLLVNTINQYSYCISEEDATFKEALLNSDVILPDGVGIVFASKWLNDVKVKKIAGADFHEFQLKRLNSINGSCFYLGASNETLGKIETRLKKEYPNVKFGSYSPPYKPSFTEEDNVKMIQEVNNFSPDVLFVGMTAPKQEKWSYAHKGELEAKIICSIGAVFDFYAGTVERPNKIWQDLGLEWLGRLFKEPKRMWRRYIYYGGIFAKHMVKAKFNRL</sequence>
<accession>A0A1M6LK17</accession>
<dbReference type="PANTHER" id="PTHR34136">
    <property type="match status" value="1"/>
</dbReference>
<dbReference type="PANTHER" id="PTHR34136:SF1">
    <property type="entry name" value="UDP-N-ACETYL-D-MANNOSAMINURONIC ACID TRANSFERASE"/>
    <property type="match status" value="1"/>
</dbReference>
<name>A0A1M6LK17_9FLAO</name>
<reference evidence="4" key="1">
    <citation type="submission" date="2016-11" db="EMBL/GenBank/DDBJ databases">
        <authorList>
            <person name="Varghese N."/>
            <person name="Submissions S."/>
        </authorList>
    </citation>
    <scope>NUCLEOTIDE SEQUENCE [LARGE SCALE GENOMIC DNA]</scope>
    <source>
        <strain evidence="4">DSM 16478</strain>
    </source>
</reference>
<dbReference type="CDD" id="cd06533">
    <property type="entry name" value="Glyco_transf_WecG_TagA"/>
    <property type="match status" value="1"/>
</dbReference>